<evidence type="ECO:0000313" key="2">
    <source>
        <dbReference type="EMBL" id="CAK7324608.1"/>
    </source>
</evidence>
<accession>A0AAV1QU47</accession>
<comment type="caution">
    <text evidence="2">The sequence shown here is derived from an EMBL/GenBank/DDBJ whole genome shotgun (WGS) entry which is preliminary data.</text>
</comment>
<dbReference type="AlphaFoldDB" id="A0AAV1QU47"/>
<feature type="region of interest" description="Disordered" evidence="1">
    <location>
        <begin position="91"/>
        <end position="114"/>
    </location>
</feature>
<dbReference type="Proteomes" id="UP001314170">
    <property type="component" value="Unassembled WGS sequence"/>
</dbReference>
<protein>
    <submittedName>
        <fullName evidence="2">Uncharacterized protein</fullName>
    </submittedName>
</protein>
<keyword evidence="3" id="KW-1185">Reference proteome</keyword>
<gene>
    <name evidence="2" type="ORF">DCAF_LOCUS2260</name>
</gene>
<sequence length="114" mass="12226">MKGYFAGSAKSFYVDPTESVEVAVLSNVTIVCLCIKRGASTRARSRIGPGLQSARGHGKPVFLALEAPSVRPWSISSFYSYSCAADSRTRTADSIATESRKEPVSLSGSYLVKE</sequence>
<proteinExistence type="predicted"/>
<organism evidence="2 3">
    <name type="scientific">Dovyalis caffra</name>
    <dbReference type="NCBI Taxonomy" id="77055"/>
    <lineage>
        <taxon>Eukaryota</taxon>
        <taxon>Viridiplantae</taxon>
        <taxon>Streptophyta</taxon>
        <taxon>Embryophyta</taxon>
        <taxon>Tracheophyta</taxon>
        <taxon>Spermatophyta</taxon>
        <taxon>Magnoliopsida</taxon>
        <taxon>eudicotyledons</taxon>
        <taxon>Gunneridae</taxon>
        <taxon>Pentapetalae</taxon>
        <taxon>rosids</taxon>
        <taxon>fabids</taxon>
        <taxon>Malpighiales</taxon>
        <taxon>Salicaceae</taxon>
        <taxon>Flacourtieae</taxon>
        <taxon>Dovyalis</taxon>
    </lineage>
</organism>
<evidence type="ECO:0000313" key="3">
    <source>
        <dbReference type="Proteomes" id="UP001314170"/>
    </source>
</evidence>
<dbReference type="EMBL" id="CAWUPB010000378">
    <property type="protein sequence ID" value="CAK7324608.1"/>
    <property type="molecule type" value="Genomic_DNA"/>
</dbReference>
<reference evidence="2 3" key="1">
    <citation type="submission" date="2024-01" db="EMBL/GenBank/DDBJ databases">
        <authorList>
            <person name="Waweru B."/>
        </authorList>
    </citation>
    <scope>NUCLEOTIDE SEQUENCE [LARGE SCALE GENOMIC DNA]</scope>
</reference>
<name>A0AAV1QU47_9ROSI</name>
<evidence type="ECO:0000256" key="1">
    <source>
        <dbReference type="SAM" id="MobiDB-lite"/>
    </source>
</evidence>